<evidence type="ECO:0000256" key="1">
    <source>
        <dbReference type="ARBA" id="ARBA00004193"/>
    </source>
</evidence>
<keyword evidence="3 7" id="KW-0732">Signal</keyword>
<protein>
    <recommendedName>
        <fullName evidence="10">Lipoprotein LppV</fullName>
    </recommendedName>
</protein>
<keyword evidence="6" id="KW-0449">Lipoprotein</keyword>
<keyword evidence="5" id="KW-0564">Palmitate</keyword>
<evidence type="ECO:0000256" key="4">
    <source>
        <dbReference type="ARBA" id="ARBA00023136"/>
    </source>
</evidence>
<dbReference type="PROSITE" id="PS51257">
    <property type="entry name" value="PROKAR_LIPOPROTEIN"/>
    <property type="match status" value="1"/>
</dbReference>
<accession>A0A117IM12</accession>
<evidence type="ECO:0000313" key="8">
    <source>
        <dbReference type="EMBL" id="GAT14558.1"/>
    </source>
</evidence>
<dbReference type="STRING" id="1797.RMCT_1528"/>
<reference evidence="8 9" key="1">
    <citation type="journal article" date="2016" name="Genome Announc.">
        <title>Draft Genome Sequences of Five Rapidly Growing Mycobacterium Species, M. thermoresistibile, M. fortuitum subsp. acetamidolyticum, M. canariasense, M. brisbanense, and M. novocastrense.</title>
        <authorList>
            <person name="Katahira K."/>
            <person name="Ogura Y."/>
            <person name="Gotoh Y."/>
            <person name="Hayashi T."/>
        </authorList>
    </citation>
    <scope>NUCLEOTIDE SEQUENCE [LARGE SCALE GENOMIC DNA]</scope>
    <source>
        <strain evidence="8 9">JCM6362</strain>
    </source>
</reference>
<evidence type="ECO:0000256" key="2">
    <source>
        <dbReference type="ARBA" id="ARBA00022475"/>
    </source>
</evidence>
<dbReference type="EMBL" id="BCTB01000009">
    <property type="protein sequence ID" value="GAT14558.1"/>
    <property type="molecule type" value="Genomic_DNA"/>
</dbReference>
<evidence type="ECO:0000256" key="3">
    <source>
        <dbReference type="ARBA" id="ARBA00022729"/>
    </source>
</evidence>
<dbReference type="Pfam" id="PF16708">
    <property type="entry name" value="LppA"/>
    <property type="match status" value="1"/>
</dbReference>
<evidence type="ECO:0000313" key="9">
    <source>
        <dbReference type="Proteomes" id="UP000069654"/>
    </source>
</evidence>
<sequence length="191" mass="20820">MWRLAISALLVLALTGCGPMFESEYTGRADGDHGHGTPGELGELLNRRDAEDVLADRDRMITEITTELTRIVPGSEWLPNRKASETPCGDFGSTRGRSYISRHYTSKVPVPAELWDEASQAVIDIAARYGYTDVISHTENPSDDHAKDLVIEDGEGGRLAFGSMVAASMYVGTGCYLTAEDKRKAREAAPK</sequence>
<dbReference type="GO" id="GO:0005886">
    <property type="term" value="C:plasma membrane"/>
    <property type="evidence" value="ECO:0007669"/>
    <property type="project" value="UniProtKB-SubCell"/>
</dbReference>
<dbReference type="RefSeq" id="WP_003924082.1">
    <property type="nucleotide sequence ID" value="NZ_BCTB01000009.1"/>
</dbReference>
<organism evidence="8 9">
    <name type="scientific">Mycolicibacterium thermoresistibile</name>
    <name type="common">Mycobacterium thermoresistibile</name>
    <dbReference type="NCBI Taxonomy" id="1797"/>
    <lineage>
        <taxon>Bacteria</taxon>
        <taxon>Bacillati</taxon>
        <taxon>Actinomycetota</taxon>
        <taxon>Actinomycetes</taxon>
        <taxon>Mycobacteriales</taxon>
        <taxon>Mycobacteriaceae</taxon>
        <taxon>Mycolicibacterium</taxon>
    </lineage>
</organism>
<gene>
    <name evidence="8" type="ORF">RMCT_1528</name>
</gene>
<dbReference type="Proteomes" id="UP000069654">
    <property type="component" value="Unassembled WGS sequence"/>
</dbReference>
<feature type="chain" id="PRO_5038857432" description="Lipoprotein LppV" evidence="7">
    <location>
        <begin position="23"/>
        <end position="191"/>
    </location>
</feature>
<dbReference type="AlphaFoldDB" id="A0A117IM12"/>
<evidence type="ECO:0008006" key="10">
    <source>
        <dbReference type="Google" id="ProtNLM"/>
    </source>
</evidence>
<keyword evidence="2" id="KW-1003">Cell membrane</keyword>
<name>A0A117IM12_MYCTH</name>
<proteinExistence type="predicted"/>
<keyword evidence="4" id="KW-0472">Membrane</keyword>
<comment type="caution">
    <text evidence="8">The sequence shown here is derived from an EMBL/GenBank/DDBJ whole genome shotgun (WGS) entry which is preliminary data.</text>
</comment>
<evidence type="ECO:0000256" key="6">
    <source>
        <dbReference type="ARBA" id="ARBA00023288"/>
    </source>
</evidence>
<feature type="signal peptide" evidence="7">
    <location>
        <begin position="1"/>
        <end position="22"/>
    </location>
</feature>
<reference evidence="9" key="2">
    <citation type="submission" date="2016-02" db="EMBL/GenBank/DDBJ databases">
        <title>Draft genome sequence of five rapidly growing Mycobacterium species.</title>
        <authorList>
            <person name="Katahira K."/>
            <person name="Gotou Y."/>
            <person name="Iida K."/>
            <person name="Ogura Y."/>
            <person name="Hayashi T."/>
        </authorList>
    </citation>
    <scope>NUCLEOTIDE SEQUENCE [LARGE SCALE GENOMIC DNA]</scope>
    <source>
        <strain evidence="9">JCM6362</strain>
    </source>
</reference>
<comment type="subcellular location">
    <subcellularLocation>
        <location evidence="1">Cell membrane</location>
        <topology evidence="1">Lipid-anchor</topology>
    </subcellularLocation>
</comment>
<dbReference type="Gene3D" id="3.30.2030.20">
    <property type="match status" value="1"/>
</dbReference>
<dbReference type="OrthoDB" id="4640058at2"/>
<dbReference type="InterPro" id="IPR032018">
    <property type="entry name" value="LppA/LppB/LprP"/>
</dbReference>
<evidence type="ECO:0000256" key="7">
    <source>
        <dbReference type="SAM" id="SignalP"/>
    </source>
</evidence>
<evidence type="ECO:0000256" key="5">
    <source>
        <dbReference type="ARBA" id="ARBA00023139"/>
    </source>
</evidence>